<organism evidence="2 3">
    <name type="scientific">Plenodomus tracheiphilus IPT5</name>
    <dbReference type="NCBI Taxonomy" id="1408161"/>
    <lineage>
        <taxon>Eukaryota</taxon>
        <taxon>Fungi</taxon>
        <taxon>Dikarya</taxon>
        <taxon>Ascomycota</taxon>
        <taxon>Pezizomycotina</taxon>
        <taxon>Dothideomycetes</taxon>
        <taxon>Pleosporomycetidae</taxon>
        <taxon>Pleosporales</taxon>
        <taxon>Pleosporineae</taxon>
        <taxon>Leptosphaeriaceae</taxon>
        <taxon>Plenodomus</taxon>
    </lineage>
</organism>
<evidence type="ECO:0000259" key="1">
    <source>
        <dbReference type="Pfam" id="PF06985"/>
    </source>
</evidence>
<protein>
    <submittedName>
        <fullName evidence="2">HET-domain-containing protein</fullName>
    </submittedName>
</protein>
<name>A0A6A7BBL4_9PLEO</name>
<keyword evidence="3" id="KW-1185">Reference proteome</keyword>
<dbReference type="EMBL" id="MU006301">
    <property type="protein sequence ID" value="KAF2851795.1"/>
    <property type="molecule type" value="Genomic_DNA"/>
</dbReference>
<reference evidence="2" key="1">
    <citation type="submission" date="2020-01" db="EMBL/GenBank/DDBJ databases">
        <authorList>
            <consortium name="DOE Joint Genome Institute"/>
            <person name="Haridas S."/>
            <person name="Albert R."/>
            <person name="Binder M."/>
            <person name="Bloem J."/>
            <person name="Labutti K."/>
            <person name="Salamov A."/>
            <person name="Andreopoulos B."/>
            <person name="Baker S.E."/>
            <person name="Barry K."/>
            <person name="Bills G."/>
            <person name="Bluhm B.H."/>
            <person name="Cannon C."/>
            <person name="Castanera R."/>
            <person name="Culley D.E."/>
            <person name="Daum C."/>
            <person name="Ezra D."/>
            <person name="Gonzalez J.B."/>
            <person name="Henrissat B."/>
            <person name="Kuo A."/>
            <person name="Liang C."/>
            <person name="Lipzen A."/>
            <person name="Lutzoni F."/>
            <person name="Magnuson J."/>
            <person name="Mondo S."/>
            <person name="Nolan M."/>
            <person name="Ohm R."/>
            <person name="Pangilinan J."/>
            <person name="Park H.-J."/>
            <person name="Ramirez L."/>
            <person name="Alfaro M."/>
            <person name="Sun H."/>
            <person name="Tritt A."/>
            <person name="Yoshinaga Y."/>
            <person name="Zwiers L.-H."/>
            <person name="Turgeon B.G."/>
            <person name="Goodwin S.B."/>
            <person name="Spatafora J.W."/>
            <person name="Crous P.W."/>
            <person name="Grigoriev I.V."/>
        </authorList>
    </citation>
    <scope>NUCLEOTIDE SEQUENCE</scope>
    <source>
        <strain evidence="2">IPT5</strain>
    </source>
</reference>
<sequence>MSTVYDCDPLSNGPSTTFRLLKLSPDYSWTTYRPLLSITTHISDVNHPPLYTALSYVWGDPTPTKSILLNGHTVLVRRNLWDFLQKARKWQCTGYLWIDALSIDQSSIAERNHQVAIMGDIYRNAAKTIAWLGPGTRSLSKDIRRLTASTFQKRNHSSNDDNLFGRLRYHVPTLQCEDARDRVFALRSLLSHEELQGWCAVPDYGRTAQEMYEDMSYSFRRRAAQNDPIKWSVWTDSLQQVLGLGDNDEVVRRVTHDISCQMRLR</sequence>
<gene>
    <name evidence="2" type="ORF">T440DRAFT_448231</name>
</gene>
<dbReference type="AlphaFoldDB" id="A0A6A7BBL4"/>
<dbReference type="PANTHER" id="PTHR24148">
    <property type="entry name" value="ANKYRIN REPEAT DOMAIN-CONTAINING PROTEIN 39 HOMOLOG-RELATED"/>
    <property type="match status" value="1"/>
</dbReference>
<evidence type="ECO:0000313" key="3">
    <source>
        <dbReference type="Proteomes" id="UP000799423"/>
    </source>
</evidence>
<proteinExistence type="predicted"/>
<dbReference type="InterPro" id="IPR010730">
    <property type="entry name" value="HET"/>
</dbReference>
<dbReference type="OrthoDB" id="5386682at2759"/>
<accession>A0A6A7BBL4</accession>
<evidence type="ECO:0000313" key="2">
    <source>
        <dbReference type="EMBL" id="KAF2851795.1"/>
    </source>
</evidence>
<dbReference type="PANTHER" id="PTHR24148:SF73">
    <property type="entry name" value="HET DOMAIN PROTEIN (AFU_ORTHOLOGUE AFUA_8G01020)"/>
    <property type="match status" value="1"/>
</dbReference>
<dbReference type="InterPro" id="IPR052895">
    <property type="entry name" value="HetReg/Transcr_Mod"/>
</dbReference>
<dbReference type="Pfam" id="PF06985">
    <property type="entry name" value="HET"/>
    <property type="match status" value="1"/>
</dbReference>
<dbReference type="Proteomes" id="UP000799423">
    <property type="component" value="Unassembled WGS sequence"/>
</dbReference>
<feature type="domain" description="Heterokaryon incompatibility" evidence="1">
    <location>
        <begin position="51"/>
        <end position="160"/>
    </location>
</feature>